<dbReference type="GO" id="GO:0008654">
    <property type="term" value="P:phospholipid biosynthetic process"/>
    <property type="evidence" value="ECO:0007669"/>
    <property type="project" value="UniProtKB-UniRule"/>
</dbReference>
<evidence type="ECO:0000256" key="4">
    <source>
        <dbReference type="ARBA" id="ARBA00022692"/>
    </source>
</evidence>
<evidence type="ECO:0000313" key="11">
    <source>
        <dbReference type="EMBL" id="ESS70285.1"/>
    </source>
</evidence>
<dbReference type="STRING" id="1116472.MGMO_124c00160"/>
<comment type="subcellular location">
    <subcellularLocation>
        <location evidence="10">Cell membrane</location>
        <topology evidence="10">Multi-pass membrane protein</topology>
    </subcellularLocation>
</comment>
<dbReference type="PANTHER" id="PTHR30309:SF0">
    <property type="entry name" value="GLYCEROL-3-PHOSPHATE ACYLTRANSFERASE-RELATED"/>
    <property type="match status" value="1"/>
</dbReference>
<comment type="caution">
    <text evidence="10">Lacks conserved residue(s) required for the propagation of feature annotation.</text>
</comment>
<dbReference type="GO" id="GO:0043772">
    <property type="term" value="F:acyl-phosphate glycerol-3-phosphate acyltransferase activity"/>
    <property type="evidence" value="ECO:0007669"/>
    <property type="project" value="UniProtKB-UniRule"/>
</dbReference>
<dbReference type="Pfam" id="PF02660">
    <property type="entry name" value="G3P_acyltransf"/>
    <property type="match status" value="1"/>
</dbReference>
<evidence type="ECO:0000256" key="1">
    <source>
        <dbReference type="ARBA" id="ARBA00022475"/>
    </source>
</evidence>
<comment type="similarity">
    <text evidence="10">Belongs to the PlsY family.</text>
</comment>
<evidence type="ECO:0000256" key="5">
    <source>
        <dbReference type="ARBA" id="ARBA00022989"/>
    </source>
</evidence>
<dbReference type="NCBIfam" id="TIGR00023">
    <property type="entry name" value="glycerol-3-phosphate 1-O-acyltransferase PlsY"/>
    <property type="match status" value="1"/>
</dbReference>
<name>V5BAH9_9GAMM</name>
<keyword evidence="6 10" id="KW-0443">Lipid metabolism</keyword>
<comment type="function">
    <text evidence="10">Catalyzes the transfer of an acyl group from acyl-phosphate (acyl-PO(4)) to glycerol-3-phosphate (G3P) to form lysophosphatidic acid (LPA). This enzyme utilizes acyl-phosphate as fatty acyl donor, but not acyl-CoA or acyl-ACP.</text>
</comment>
<dbReference type="Proteomes" id="UP000017842">
    <property type="component" value="Unassembled WGS sequence"/>
</dbReference>
<feature type="transmembrane region" description="Helical" evidence="10">
    <location>
        <begin position="20"/>
        <end position="43"/>
    </location>
</feature>
<dbReference type="PANTHER" id="PTHR30309">
    <property type="entry name" value="INNER MEMBRANE PROTEIN YGIH"/>
    <property type="match status" value="1"/>
</dbReference>
<keyword evidence="7 10" id="KW-0472">Membrane</keyword>
<sequence length="210" mass="22325">MVVKYPGYATVLQVLDDEGALMFEWLLIPAAYLLGSVSCAIITCRLMGLADPREQGSGNPGATNVMRIGGKKAAGITLLGDMLKGFFPVYLANVLGMSPSLQALVGLAAFLGHLYPMFFGFKGGKGVATSLGVLLGFSWILGFTVIGTWLLVYKLRKISSLSALTASVLSPIYAWFILGDKVIAGAALVMTVLLLVRHKGNIRRLLAGEE</sequence>
<feature type="transmembrane region" description="Helical" evidence="10">
    <location>
        <begin position="172"/>
        <end position="196"/>
    </location>
</feature>
<dbReference type="EC" id="2.3.1.275" evidence="10"/>
<evidence type="ECO:0000256" key="8">
    <source>
        <dbReference type="ARBA" id="ARBA00023209"/>
    </source>
</evidence>
<comment type="caution">
    <text evidence="11">The sequence shown here is derived from an EMBL/GenBank/DDBJ whole genome shotgun (WGS) entry which is preliminary data.</text>
</comment>
<dbReference type="AlphaFoldDB" id="V5BAH9"/>
<dbReference type="HAMAP" id="MF_01043">
    <property type="entry name" value="PlsY"/>
    <property type="match status" value="1"/>
</dbReference>
<dbReference type="GO" id="GO:0005886">
    <property type="term" value="C:plasma membrane"/>
    <property type="evidence" value="ECO:0007669"/>
    <property type="project" value="UniProtKB-SubCell"/>
</dbReference>
<comment type="subunit">
    <text evidence="10">Probably interacts with PlsX.</text>
</comment>
<proteinExistence type="inferred from homology"/>
<organism evidence="11 12">
    <name type="scientific">Methyloglobulus morosus KoM1</name>
    <dbReference type="NCBI Taxonomy" id="1116472"/>
    <lineage>
        <taxon>Bacteria</taxon>
        <taxon>Pseudomonadati</taxon>
        <taxon>Pseudomonadota</taxon>
        <taxon>Gammaproteobacteria</taxon>
        <taxon>Methylococcales</taxon>
        <taxon>Methylococcaceae</taxon>
        <taxon>Methyloglobulus</taxon>
    </lineage>
</organism>
<keyword evidence="3 10" id="KW-0808">Transferase</keyword>
<evidence type="ECO:0000256" key="2">
    <source>
        <dbReference type="ARBA" id="ARBA00022516"/>
    </source>
</evidence>
<keyword evidence="11" id="KW-0012">Acyltransferase</keyword>
<dbReference type="SMART" id="SM01207">
    <property type="entry name" value="G3P_acyltransf"/>
    <property type="match status" value="1"/>
</dbReference>
<keyword evidence="1 10" id="KW-1003">Cell membrane</keyword>
<evidence type="ECO:0000256" key="7">
    <source>
        <dbReference type="ARBA" id="ARBA00023136"/>
    </source>
</evidence>
<comment type="catalytic activity">
    <reaction evidence="10">
        <text>an acyl phosphate + sn-glycerol 3-phosphate = a 1-acyl-sn-glycero-3-phosphate + phosphate</text>
        <dbReference type="Rhea" id="RHEA:34075"/>
        <dbReference type="ChEBI" id="CHEBI:43474"/>
        <dbReference type="ChEBI" id="CHEBI:57597"/>
        <dbReference type="ChEBI" id="CHEBI:57970"/>
        <dbReference type="ChEBI" id="CHEBI:59918"/>
        <dbReference type="EC" id="2.3.1.275"/>
    </reaction>
</comment>
<keyword evidence="12" id="KW-1185">Reference proteome</keyword>
<evidence type="ECO:0000256" key="9">
    <source>
        <dbReference type="ARBA" id="ARBA00023264"/>
    </source>
</evidence>
<evidence type="ECO:0000256" key="10">
    <source>
        <dbReference type="HAMAP-Rule" id="MF_01043"/>
    </source>
</evidence>
<evidence type="ECO:0000256" key="3">
    <source>
        <dbReference type="ARBA" id="ARBA00022679"/>
    </source>
</evidence>
<accession>V5BAH9</accession>
<dbReference type="UniPathway" id="UPA00085"/>
<keyword evidence="8 10" id="KW-0594">Phospholipid biosynthesis</keyword>
<evidence type="ECO:0000313" key="12">
    <source>
        <dbReference type="Proteomes" id="UP000017842"/>
    </source>
</evidence>
<dbReference type="EMBL" id="AYLO01000116">
    <property type="protein sequence ID" value="ESS70285.1"/>
    <property type="molecule type" value="Genomic_DNA"/>
</dbReference>
<comment type="pathway">
    <text evidence="10">Lipid metabolism; phospholipid metabolism.</text>
</comment>
<feature type="transmembrane region" description="Helical" evidence="10">
    <location>
        <begin position="131"/>
        <end position="152"/>
    </location>
</feature>
<evidence type="ECO:0000256" key="6">
    <source>
        <dbReference type="ARBA" id="ARBA00023098"/>
    </source>
</evidence>
<keyword evidence="9 10" id="KW-1208">Phospholipid metabolism</keyword>
<keyword evidence="5 10" id="KW-1133">Transmembrane helix</keyword>
<dbReference type="PATRIC" id="fig|1116472.3.peg.3240"/>
<dbReference type="InterPro" id="IPR003811">
    <property type="entry name" value="G3P_acylTferase_PlsY"/>
</dbReference>
<protein>
    <recommendedName>
        <fullName evidence="10">Glycerol-3-phosphate acyltransferase</fullName>
    </recommendedName>
    <alternativeName>
        <fullName evidence="10">Acyl-PO4 G3P acyltransferase</fullName>
    </alternativeName>
    <alternativeName>
        <fullName evidence="10">Acyl-phosphate--glycerol-3-phosphate acyltransferase</fullName>
    </alternativeName>
    <alternativeName>
        <fullName evidence="10">G3P acyltransferase</fullName>
        <shortName evidence="10">GPAT</shortName>
        <ecNumber evidence="10">2.3.1.275</ecNumber>
    </alternativeName>
    <alternativeName>
        <fullName evidence="10">Lysophosphatidic acid synthase</fullName>
        <shortName evidence="10">LPA synthase</shortName>
    </alternativeName>
</protein>
<dbReference type="eggNOG" id="COG0344">
    <property type="taxonomic scope" value="Bacteria"/>
</dbReference>
<keyword evidence="2 10" id="KW-0444">Lipid biosynthesis</keyword>
<gene>
    <name evidence="10 11" type="primary">plsY</name>
    <name evidence="11" type="ORF">MGMO_124c00160</name>
</gene>
<reference evidence="11 12" key="1">
    <citation type="journal article" date="2013" name="Genome Announc.">
        <title>Draft Genome Sequence of the Methanotrophic Gammaproteobacterium Methyloglobulus morosus DSM 22980 Strain KoM1.</title>
        <authorList>
            <person name="Poehlein A."/>
            <person name="Deutzmann J.S."/>
            <person name="Daniel R."/>
            <person name="Simeonova D.D."/>
        </authorList>
    </citation>
    <scope>NUCLEOTIDE SEQUENCE [LARGE SCALE GENOMIC DNA]</scope>
    <source>
        <strain evidence="11 12">KoM1</strain>
    </source>
</reference>
<keyword evidence="4 10" id="KW-0812">Transmembrane</keyword>